<dbReference type="SUPFAM" id="SSF53300">
    <property type="entry name" value="vWA-like"/>
    <property type="match status" value="1"/>
</dbReference>
<keyword evidence="1" id="KW-0812">Transmembrane</keyword>
<dbReference type="Gene3D" id="3.40.50.410">
    <property type="entry name" value="von Willebrand factor, type A domain"/>
    <property type="match status" value="1"/>
</dbReference>
<reference evidence="3 4" key="1">
    <citation type="submission" date="2022-12" db="EMBL/GenBank/DDBJ databases">
        <title>Coexistence and Characterization of a Novel Tigecycline Resistance gene tet(X) variant and blaNDM-1 in a Pseudomonas caeni Isolate of Chicken Origin.</title>
        <authorList>
            <person name="Lu X."/>
            <person name="Zhang L."/>
            <person name="Li R."/>
            <person name="Wang Z."/>
        </authorList>
    </citation>
    <scope>NUCLEOTIDE SEQUENCE [LARGE SCALE GENOMIC DNA]</scope>
    <source>
        <strain evidence="3 4">CE14</strain>
    </source>
</reference>
<dbReference type="EMBL" id="CP114976">
    <property type="protein sequence ID" value="WBE26562.1"/>
    <property type="molecule type" value="Genomic_DNA"/>
</dbReference>
<evidence type="ECO:0000256" key="1">
    <source>
        <dbReference type="SAM" id="Phobius"/>
    </source>
</evidence>
<evidence type="ECO:0000259" key="2">
    <source>
        <dbReference type="Pfam" id="PF01882"/>
    </source>
</evidence>
<keyword evidence="1" id="KW-0472">Membrane</keyword>
<protein>
    <submittedName>
        <fullName evidence="3">DUF58 domain-containing protein</fullName>
    </submittedName>
</protein>
<feature type="transmembrane region" description="Helical" evidence="1">
    <location>
        <begin position="34"/>
        <end position="52"/>
    </location>
</feature>
<keyword evidence="1" id="KW-1133">Transmembrane helix</keyword>
<organism evidence="3 4">
    <name type="scientific">Denitrificimonas caeni</name>
    <dbReference type="NCBI Taxonomy" id="521720"/>
    <lineage>
        <taxon>Bacteria</taxon>
        <taxon>Pseudomonadati</taxon>
        <taxon>Pseudomonadota</taxon>
        <taxon>Gammaproteobacteria</taxon>
        <taxon>Pseudomonadales</taxon>
        <taxon>Pseudomonadaceae</taxon>
        <taxon>Denitrificimonas</taxon>
    </lineage>
</organism>
<sequence>MKPSRTLLISTGILLFFAISLGTAHALHVNLPSIIDTGFIALALGMLLLSLIDAWRLSKQAPPSCERILPHTLSLGHNTSVRLNFSHSYQRPIQIQYFDDLPDSFQFQQLPYHLQLQPNKISSSQYQIKPLQRGRFTIAGCAVRLPSPWHLWTAQHFLAQPSTLRVFPDFSRMQSGQLQANERWLNQLGVQQQQRRGTGLEFHQLREFRIDDSIKHIDWKATARKRLPIVREYQDERDQQIIFLLDCGRTMRSQDSDLSHLDHALNACLLLAYSALRQGDAVGIHTFAGPSCVLAPRKGQGQISVLLNALYDIQASQQSADYSAAVKQLLLQQKRRALVIVISNIADEVDSDLLAAMAQLKKHHRTLLVSLREEVLDTLREQPVHSYQQALEYCGGIDYLQTRQHNQRKLVSQGVDFIDVRPSQLTTKLLSYYLSLKKAGQA</sequence>
<keyword evidence="4" id="KW-1185">Reference proteome</keyword>
<evidence type="ECO:0000313" key="4">
    <source>
        <dbReference type="Proteomes" id="UP001212189"/>
    </source>
</evidence>
<dbReference type="Proteomes" id="UP001212189">
    <property type="component" value="Chromosome"/>
</dbReference>
<evidence type="ECO:0000313" key="3">
    <source>
        <dbReference type="EMBL" id="WBE26562.1"/>
    </source>
</evidence>
<dbReference type="KEGG" id="dce:O6P33_06975"/>
<name>A0AAF0AM40_9GAMM</name>
<accession>A0AAF0AM40</accession>
<proteinExistence type="predicted"/>
<feature type="domain" description="DUF58" evidence="2">
    <location>
        <begin position="205"/>
        <end position="374"/>
    </location>
</feature>
<gene>
    <name evidence="3" type="ORF">O6P33_06975</name>
</gene>
<dbReference type="PANTHER" id="PTHR33608:SF3">
    <property type="entry name" value="SLR2013 PROTEIN"/>
    <property type="match status" value="1"/>
</dbReference>
<dbReference type="PANTHER" id="PTHR33608">
    <property type="entry name" value="BLL2464 PROTEIN"/>
    <property type="match status" value="1"/>
</dbReference>
<dbReference type="InterPro" id="IPR002881">
    <property type="entry name" value="DUF58"/>
</dbReference>
<dbReference type="InterPro" id="IPR036465">
    <property type="entry name" value="vWFA_dom_sf"/>
</dbReference>
<dbReference type="AlphaFoldDB" id="A0AAF0AM40"/>
<dbReference type="Pfam" id="PF01882">
    <property type="entry name" value="DUF58"/>
    <property type="match status" value="1"/>
</dbReference>